<accession>A0A9Q5D9V1</accession>
<dbReference type="GO" id="GO:0016757">
    <property type="term" value="F:glycosyltransferase activity"/>
    <property type="evidence" value="ECO:0007669"/>
    <property type="project" value="InterPro"/>
</dbReference>
<dbReference type="Proteomes" id="UP000281028">
    <property type="component" value="Unassembled WGS sequence"/>
</dbReference>
<name>A0A9Q5D9V1_9BACT</name>
<dbReference type="OrthoDB" id="9801609at2"/>
<gene>
    <name evidence="3" type="ORF">ECE50_023020</name>
</gene>
<evidence type="ECO:0000256" key="1">
    <source>
        <dbReference type="ARBA" id="ARBA00022679"/>
    </source>
</evidence>
<dbReference type="Gene3D" id="3.40.50.2000">
    <property type="entry name" value="Glycogen Phosphorylase B"/>
    <property type="match status" value="1"/>
</dbReference>
<reference evidence="3" key="1">
    <citation type="submission" date="2020-05" db="EMBL/GenBank/DDBJ databases">
        <title>Chitinophaga laudate sp. nov., isolated from a tropical peat swamp.</title>
        <authorList>
            <person name="Goh C.B.S."/>
            <person name="Lee M.S."/>
            <person name="Parimannan S."/>
            <person name="Pasbakhsh P."/>
            <person name="Yule C.M."/>
            <person name="Rajandas H."/>
            <person name="Loke S."/>
            <person name="Croft L."/>
            <person name="Tan J.B.L."/>
        </authorList>
    </citation>
    <scope>NUCLEOTIDE SEQUENCE</scope>
    <source>
        <strain evidence="3">Mgbs1</strain>
    </source>
</reference>
<dbReference type="PANTHER" id="PTHR46401:SF2">
    <property type="entry name" value="GLYCOSYLTRANSFERASE WBBK-RELATED"/>
    <property type="match status" value="1"/>
</dbReference>
<dbReference type="SUPFAM" id="SSF53756">
    <property type="entry name" value="UDP-Glycosyltransferase/glycogen phosphorylase"/>
    <property type="match status" value="1"/>
</dbReference>
<feature type="domain" description="Glycosyl transferase family 1" evidence="2">
    <location>
        <begin position="178"/>
        <end position="336"/>
    </location>
</feature>
<proteinExistence type="predicted"/>
<evidence type="ECO:0000313" key="4">
    <source>
        <dbReference type="Proteomes" id="UP000281028"/>
    </source>
</evidence>
<comment type="caution">
    <text evidence="3">The sequence shown here is derived from an EMBL/GenBank/DDBJ whole genome shotgun (WGS) entry which is preliminary data.</text>
</comment>
<dbReference type="AlphaFoldDB" id="A0A9Q5D9V1"/>
<dbReference type="EMBL" id="RIAR02000001">
    <property type="protein sequence ID" value="NSL89733.1"/>
    <property type="molecule type" value="Genomic_DNA"/>
</dbReference>
<dbReference type="Pfam" id="PF00534">
    <property type="entry name" value="Glycos_transf_1"/>
    <property type="match status" value="1"/>
</dbReference>
<organism evidence="3 4">
    <name type="scientific">Chitinophaga solisilvae</name>
    <dbReference type="NCBI Taxonomy" id="1233460"/>
    <lineage>
        <taxon>Bacteria</taxon>
        <taxon>Pseudomonadati</taxon>
        <taxon>Bacteroidota</taxon>
        <taxon>Chitinophagia</taxon>
        <taxon>Chitinophagales</taxon>
        <taxon>Chitinophagaceae</taxon>
        <taxon>Chitinophaga</taxon>
    </lineage>
</organism>
<dbReference type="InterPro" id="IPR001296">
    <property type="entry name" value="Glyco_trans_1"/>
</dbReference>
<keyword evidence="4" id="KW-1185">Reference proteome</keyword>
<evidence type="ECO:0000259" key="2">
    <source>
        <dbReference type="Pfam" id="PF00534"/>
    </source>
</evidence>
<sequence>MRKDMPADTGQVVTDIIIAMCRQQPGHQFVFFFDGEVPARLTFPSNVTTVVLPPKGNKAWHLYWWLEWQLPRAMKPFRPDVYLGLDGMLPLRSKIPAVLLIRDLSFLKDAGLQPYRQQQFMKKHIARYLVRAQRIAVLSGTAADELQRLSPALESKVAQLETGVSRLYQPLEWEAREAAKKEFSGGVEYFLVTGSVHPRNNIIPVFKAFSALKKRQRTNLKLVIAGQAATAGAEIQAALQSFKFRQDVVMLENLDEAALARLTGAAYAVIYPARFDGLPYPVYTAQRCKVPVIALEGVAAREAGGDTALYTDPANVDDLAEKMSLLYKDEQLRSRLLAMDSPVKTRDSWEQAAERLWSVLVS</sequence>
<protein>
    <submittedName>
        <fullName evidence="3">Glycosyltransferase family 4 protein</fullName>
    </submittedName>
</protein>
<dbReference type="CDD" id="cd03809">
    <property type="entry name" value="GT4_MtfB-like"/>
    <property type="match status" value="1"/>
</dbReference>
<dbReference type="PANTHER" id="PTHR46401">
    <property type="entry name" value="GLYCOSYLTRANSFERASE WBBK-RELATED"/>
    <property type="match status" value="1"/>
</dbReference>
<keyword evidence="1" id="KW-0808">Transferase</keyword>
<evidence type="ECO:0000313" key="3">
    <source>
        <dbReference type="EMBL" id="NSL89733.1"/>
    </source>
</evidence>